<evidence type="ECO:0000313" key="4">
    <source>
        <dbReference type="EMBL" id="MBB1061111.1"/>
    </source>
</evidence>
<dbReference type="Gene3D" id="3.10.620.30">
    <property type="match status" value="1"/>
</dbReference>
<dbReference type="SUPFAM" id="SSF54001">
    <property type="entry name" value="Cysteine proteinases"/>
    <property type="match status" value="1"/>
</dbReference>
<protein>
    <submittedName>
        <fullName evidence="4">DUF3488 domain-containing transglutaminase family protein</fullName>
    </submittedName>
</protein>
<dbReference type="Pfam" id="PF11992">
    <property type="entry name" value="TgpA_N"/>
    <property type="match status" value="1"/>
</dbReference>
<reference evidence="4 5" key="1">
    <citation type="submission" date="2020-08" db="EMBL/GenBank/DDBJ databases">
        <authorList>
            <person name="Xu S."/>
            <person name="Li A."/>
        </authorList>
    </citation>
    <scope>NUCLEOTIDE SEQUENCE [LARGE SCALE GENOMIC DNA]</scope>
    <source>
        <strain evidence="4 5">119BY6-57</strain>
    </source>
</reference>
<keyword evidence="2" id="KW-0472">Membrane</keyword>
<accession>A0A7W3Y6N9</accession>
<keyword evidence="2" id="KW-0812">Transmembrane</keyword>
<feature type="domain" description="Transglutaminase-like" evidence="3">
    <location>
        <begin position="405"/>
        <end position="476"/>
    </location>
</feature>
<dbReference type="Pfam" id="PF13559">
    <property type="entry name" value="DUF4129"/>
    <property type="match status" value="1"/>
</dbReference>
<dbReference type="InterPro" id="IPR038765">
    <property type="entry name" value="Papain-like_cys_pep_sf"/>
</dbReference>
<sequence length="669" mass="74315">MAEGRAPMTMDAASRRWALASATLCLLPLLLQMPLRVGILVAATGLVVSLASWRRRLPGLLRLLVVIGVIGAVFLLAGFNVGRDTGCALLAAMIASKPSETFTLRDGRSLVGFALFAPFATFLLDQGPLSLGLGLAAACVTLLCLQRLSDLEAGVPDAHADPRAQWAGVGRLLLLGLPLALAAFWLFPRLGTPLWGIPDRAMSRPGLSDSMKPGEWVDLMADDSAALRVTFFGDTPPTSQMYWRGPVLWDFDGREWRQPDWARRLPPAPFTPGRGRWDYEMAIEPTDRTLMVSLDLPLDAPEGTQLALDHSLFSARPLHSVSRWRMQSAPPARYQADLPAALRARALALPEGFNPRTLALARQWRRDAGRDDAALVDRSLQWIRREFAYTLTTPLPGRHSVDEFLFDQKAGFCEHFSSAFVVLMRGAGIPARVVTGYTGGYFNRLGGYWLVRRNDAHAWAEVWLAGRGWVRVDPTAAVAPERIYDTLDDRIPGADGLLGGLAGMGSAFEVTDWLRQGWNDLVLGFDADRQSRLLRPLGIRRLQAGHMIGLFALSACLALAWMTWLSLRGERPRDPVLRAWHRLGRRYARMGLEREAHEPAEAWAERVAGERPDLGPALQELSHRFADWRYACPAGGTERDRDRKAARKQLVRALRSHRPQRRRDPGEQR</sequence>
<evidence type="ECO:0000313" key="5">
    <source>
        <dbReference type="Proteomes" id="UP000523196"/>
    </source>
</evidence>
<evidence type="ECO:0000256" key="1">
    <source>
        <dbReference type="SAM" id="MobiDB-lite"/>
    </source>
</evidence>
<keyword evidence="2" id="KW-1133">Transmembrane helix</keyword>
<dbReference type="AlphaFoldDB" id="A0A7W3Y6N9"/>
<comment type="caution">
    <text evidence="4">The sequence shown here is derived from an EMBL/GenBank/DDBJ whole genome shotgun (WGS) entry which is preliminary data.</text>
</comment>
<dbReference type="InterPro" id="IPR021878">
    <property type="entry name" value="TgpA_N"/>
</dbReference>
<feature type="compositionally biased region" description="Basic residues" evidence="1">
    <location>
        <begin position="644"/>
        <end position="661"/>
    </location>
</feature>
<feature type="transmembrane region" description="Helical" evidence="2">
    <location>
        <begin position="544"/>
        <end position="565"/>
    </location>
</feature>
<dbReference type="Pfam" id="PF01841">
    <property type="entry name" value="Transglut_core"/>
    <property type="match status" value="1"/>
</dbReference>
<dbReference type="PANTHER" id="PTHR42736:SF1">
    <property type="entry name" value="PROTEIN-GLUTAMINE GAMMA-GLUTAMYLTRANSFERASE"/>
    <property type="match status" value="1"/>
</dbReference>
<feature type="transmembrane region" description="Helical" evidence="2">
    <location>
        <begin position="129"/>
        <end position="148"/>
    </location>
</feature>
<feature type="transmembrane region" description="Helical" evidence="2">
    <location>
        <begin position="169"/>
        <end position="187"/>
    </location>
</feature>
<gene>
    <name evidence="4" type="ORF">H4F98_11090</name>
</gene>
<feature type="region of interest" description="Disordered" evidence="1">
    <location>
        <begin position="633"/>
        <end position="669"/>
    </location>
</feature>
<dbReference type="RefSeq" id="WP_182687641.1">
    <property type="nucleotide sequence ID" value="NZ_JACHTF010000011.1"/>
</dbReference>
<dbReference type="Proteomes" id="UP000523196">
    <property type="component" value="Unassembled WGS sequence"/>
</dbReference>
<organism evidence="4 5">
    <name type="scientific">Marilutibacter spongiae</name>
    <dbReference type="NCBI Taxonomy" id="2025720"/>
    <lineage>
        <taxon>Bacteria</taxon>
        <taxon>Pseudomonadati</taxon>
        <taxon>Pseudomonadota</taxon>
        <taxon>Gammaproteobacteria</taxon>
        <taxon>Lysobacterales</taxon>
        <taxon>Lysobacteraceae</taxon>
        <taxon>Marilutibacter</taxon>
    </lineage>
</organism>
<dbReference type="EMBL" id="JACHTF010000011">
    <property type="protein sequence ID" value="MBB1061111.1"/>
    <property type="molecule type" value="Genomic_DNA"/>
</dbReference>
<evidence type="ECO:0000256" key="2">
    <source>
        <dbReference type="SAM" id="Phobius"/>
    </source>
</evidence>
<name>A0A7W3Y6N9_9GAMM</name>
<keyword evidence="5" id="KW-1185">Reference proteome</keyword>
<dbReference type="InterPro" id="IPR052901">
    <property type="entry name" value="Bact_TGase-like"/>
</dbReference>
<evidence type="ECO:0000259" key="3">
    <source>
        <dbReference type="SMART" id="SM00460"/>
    </source>
</evidence>
<dbReference type="SMART" id="SM00460">
    <property type="entry name" value="TGc"/>
    <property type="match status" value="1"/>
</dbReference>
<dbReference type="PANTHER" id="PTHR42736">
    <property type="entry name" value="PROTEIN-GLUTAMINE GAMMA-GLUTAMYLTRANSFERASE"/>
    <property type="match status" value="1"/>
</dbReference>
<dbReference type="InterPro" id="IPR025403">
    <property type="entry name" value="TgpA-like_C"/>
</dbReference>
<proteinExistence type="predicted"/>
<dbReference type="InterPro" id="IPR002931">
    <property type="entry name" value="Transglutaminase-like"/>
</dbReference>
<feature type="transmembrane region" description="Helical" evidence="2">
    <location>
        <begin position="59"/>
        <end position="81"/>
    </location>
</feature>